<sequence length="31" mass="3516">MNSEPTKREKDRGVWLRSLSILVTSLLLMAA</sequence>
<keyword evidence="1" id="KW-1133">Transmembrane helix</keyword>
<reference evidence="2" key="1">
    <citation type="submission" date="2018-05" db="EMBL/GenBank/DDBJ databases">
        <authorList>
            <person name="Lanie J.A."/>
            <person name="Ng W.-L."/>
            <person name="Kazmierczak K.M."/>
            <person name="Andrzejewski T.M."/>
            <person name="Davidsen T.M."/>
            <person name="Wayne K.J."/>
            <person name="Tettelin H."/>
            <person name="Glass J.I."/>
            <person name="Rusch D."/>
            <person name="Podicherti R."/>
            <person name="Tsui H.-C.T."/>
            <person name="Winkler M.E."/>
        </authorList>
    </citation>
    <scope>NUCLEOTIDE SEQUENCE</scope>
</reference>
<name>A0A382F6R0_9ZZZZ</name>
<dbReference type="EMBL" id="UINC01048318">
    <property type="protein sequence ID" value="SVB58718.1"/>
    <property type="molecule type" value="Genomic_DNA"/>
</dbReference>
<organism evidence="2">
    <name type="scientific">marine metagenome</name>
    <dbReference type="NCBI Taxonomy" id="408172"/>
    <lineage>
        <taxon>unclassified sequences</taxon>
        <taxon>metagenomes</taxon>
        <taxon>ecological metagenomes</taxon>
    </lineage>
</organism>
<protein>
    <submittedName>
        <fullName evidence="2">Uncharacterized protein</fullName>
    </submittedName>
</protein>
<keyword evidence="1" id="KW-0472">Membrane</keyword>
<proteinExistence type="predicted"/>
<accession>A0A382F6R0</accession>
<dbReference type="AlphaFoldDB" id="A0A382F6R0"/>
<gene>
    <name evidence="2" type="ORF">METZ01_LOCUS211572</name>
</gene>
<evidence type="ECO:0000313" key="2">
    <source>
        <dbReference type="EMBL" id="SVB58718.1"/>
    </source>
</evidence>
<feature type="transmembrane region" description="Helical" evidence="1">
    <location>
        <begin position="12"/>
        <end position="30"/>
    </location>
</feature>
<feature type="non-terminal residue" evidence="2">
    <location>
        <position position="31"/>
    </location>
</feature>
<evidence type="ECO:0000256" key="1">
    <source>
        <dbReference type="SAM" id="Phobius"/>
    </source>
</evidence>
<keyword evidence="1" id="KW-0812">Transmembrane</keyword>